<evidence type="ECO:0000256" key="4">
    <source>
        <dbReference type="ARBA" id="ARBA00023002"/>
    </source>
</evidence>
<evidence type="ECO:0000256" key="7">
    <source>
        <dbReference type="PIRSR" id="PIRSR602401-1"/>
    </source>
</evidence>
<dbReference type="InterPro" id="IPR001128">
    <property type="entry name" value="Cyt_P450"/>
</dbReference>
<dbReference type="InterPro" id="IPR050182">
    <property type="entry name" value="Cytochrome_P450_fam2"/>
</dbReference>
<dbReference type="Pfam" id="PF00067">
    <property type="entry name" value="p450"/>
    <property type="match status" value="1"/>
</dbReference>
<keyword evidence="7 8" id="KW-0349">Heme</keyword>
<dbReference type="GO" id="GO:0006805">
    <property type="term" value="P:xenobiotic metabolic process"/>
    <property type="evidence" value="ECO:0007669"/>
    <property type="project" value="TreeGrafter"/>
</dbReference>
<dbReference type="PROSITE" id="PS00086">
    <property type="entry name" value="CYTOCHROME_P450"/>
    <property type="match status" value="1"/>
</dbReference>
<dbReference type="GO" id="GO:0008395">
    <property type="term" value="F:steroid hydroxylase activity"/>
    <property type="evidence" value="ECO:0007669"/>
    <property type="project" value="TreeGrafter"/>
</dbReference>
<dbReference type="GO" id="GO:0005737">
    <property type="term" value="C:cytoplasm"/>
    <property type="evidence" value="ECO:0007669"/>
    <property type="project" value="TreeGrafter"/>
</dbReference>
<evidence type="ECO:0000256" key="6">
    <source>
        <dbReference type="ARBA" id="ARBA00023033"/>
    </source>
</evidence>
<dbReference type="OrthoDB" id="1844152at2759"/>
<dbReference type="PANTHER" id="PTHR24300:SF403">
    <property type="entry name" value="CYTOCHROME P450 306A1"/>
    <property type="match status" value="1"/>
</dbReference>
<comment type="caution">
    <text evidence="9">The sequence shown here is derived from an EMBL/GenBank/DDBJ whole genome shotgun (WGS) entry which is preliminary data.</text>
</comment>
<dbReference type="SUPFAM" id="SSF48264">
    <property type="entry name" value="Cytochrome P450"/>
    <property type="match status" value="1"/>
</dbReference>
<dbReference type="GO" id="GO:0005506">
    <property type="term" value="F:iron ion binding"/>
    <property type="evidence" value="ECO:0007669"/>
    <property type="project" value="InterPro"/>
</dbReference>
<feature type="binding site" description="axial binding residue" evidence="7">
    <location>
        <position position="442"/>
    </location>
    <ligand>
        <name>heme</name>
        <dbReference type="ChEBI" id="CHEBI:30413"/>
    </ligand>
    <ligandPart>
        <name>Fe</name>
        <dbReference type="ChEBI" id="CHEBI:18248"/>
    </ligandPart>
</feature>
<evidence type="ECO:0000256" key="2">
    <source>
        <dbReference type="ARBA" id="ARBA00010617"/>
    </source>
</evidence>
<dbReference type="AlphaFoldDB" id="A0A1D1VX24"/>
<dbReference type="STRING" id="947166.A0A1D1VX24"/>
<reference evidence="9 10" key="1">
    <citation type="journal article" date="2016" name="Nat. Commun.">
        <title>Extremotolerant tardigrade genome and improved radiotolerance of human cultured cells by tardigrade-unique protein.</title>
        <authorList>
            <person name="Hashimoto T."/>
            <person name="Horikawa D.D."/>
            <person name="Saito Y."/>
            <person name="Kuwahara H."/>
            <person name="Kozuka-Hata H."/>
            <person name="Shin-I T."/>
            <person name="Minakuchi Y."/>
            <person name="Ohishi K."/>
            <person name="Motoyama A."/>
            <person name="Aizu T."/>
            <person name="Enomoto A."/>
            <person name="Kondo K."/>
            <person name="Tanaka S."/>
            <person name="Hara Y."/>
            <person name="Koshikawa S."/>
            <person name="Sagara H."/>
            <person name="Miura T."/>
            <person name="Yokobori S."/>
            <person name="Miyagawa K."/>
            <person name="Suzuki Y."/>
            <person name="Kubo T."/>
            <person name="Oyama M."/>
            <person name="Kohara Y."/>
            <person name="Fujiyama A."/>
            <person name="Arakawa K."/>
            <person name="Katayama T."/>
            <person name="Toyoda A."/>
            <person name="Kunieda T."/>
        </authorList>
    </citation>
    <scope>NUCLEOTIDE SEQUENCE [LARGE SCALE GENOMIC DNA]</scope>
    <source>
        <strain evidence="9 10">YOKOZUNA-1</strain>
    </source>
</reference>
<dbReference type="GO" id="GO:0020037">
    <property type="term" value="F:heme binding"/>
    <property type="evidence" value="ECO:0007669"/>
    <property type="project" value="InterPro"/>
</dbReference>
<dbReference type="Gene3D" id="1.10.630.10">
    <property type="entry name" value="Cytochrome P450"/>
    <property type="match status" value="1"/>
</dbReference>
<evidence type="ECO:0000256" key="1">
    <source>
        <dbReference type="ARBA" id="ARBA00001971"/>
    </source>
</evidence>
<accession>A0A1D1VX24</accession>
<dbReference type="GO" id="GO:0016712">
    <property type="term" value="F:oxidoreductase activity, acting on paired donors, with incorporation or reduction of molecular oxygen, reduced flavin or flavoprotein as one donor, and incorporation of one atom of oxygen"/>
    <property type="evidence" value="ECO:0007669"/>
    <property type="project" value="TreeGrafter"/>
</dbReference>
<evidence type="ECO:0000256" key="8">
    <source>
        <dbReference type="RuleBase" id="RU000461"/>
    </source>
</evidence>
<dbReference type="PRINTS" id="PR00463">
    <property type="entry name" value="EP450I"/>
</dbReference>
<comment type="similarity">
    <text evidence="2 8">Belongs to the cytochrome P450 family.</text>
</comment>
<dbReference type="InterPro" id="IPR002401">
    <property type="entry name" value="Cyt_P450_E_grp-I"/>
</dbReference>
<dbReference type="PRINTS" id="PR00385">
    <property type="entry name" value="P450"/>
</dbReference>
<evidence type="ECO:0000313" key="9">
    <source>
        <dbReference type="EMBL" id="GAV05621.1"/>
    </source>
</evidence>
<dbReference type="GO" id="GO:0006082">
    <property type="term" value="P:organic acid metabolic process"/>
    <property type="evidence" value="ECO:0007669"/>
    <property type="project" value="TreeGrafter"/>
</dbReference>
<gene>
    <name evidence="9" type="primary">RvY_15721-1</name>
    <name evidence="9" type="synonym">RvY_15721.1</name>
    <name evidence="9" type="ORF">RvY_15721</name>
</gene>
<dbReference type="FunFam" id="1.10.630.10:FF:000036">
    <property type="entry name" value="CYtochrome P450 family"/>
    <property type="match status" value="1"/>
</dbReference>
<dbReference type="PANTHER" id="PTHR24300">
    <property type="entry name" value="CYTOCHROME P450 508A4-RELATED"/>
    <property type="match status" value="1"/>
</dbReference>
<sequence>MDVLSSALIIAGLSTAFYFFGRKKRVPIDRSTGKPLPHPFQLPIVGCLPFVSTDGLHYTFSEWARKLGKIFSCQMGPQQCIVINDLDLVREAFSKSSFSGRPQYHLFRLGYSLDEPESIGIIMSEGESWKEQRRFLLSTLKDFGIGKTSFQDVITDKSFNLLRTLEEHQGRPVDVRMMLNTAVSDVVSTVLFGQDYKHAETDFARYVDHVANAASELGGSALMNYWIWLRYLPYYSKIYHRLTRGMNFTFDVLRAIIENEKKSNPDNIVNNYIAAYFVKRNDTQSARFTDHNLMLTLSDIFGAGFETTGTTLRWALLYMCEYPELQKKLQAEIDREIGRERPPQVTDRDRLPWTEATLLEVQRIASVAPLGFPHKVMEDCELGDYLIPKDTVVFSNLYYIHHDPVNFPNPNQFQPQRFLDAGHSRIERTECLLPFSTGKRVCPGEALAKMELSLFFAALLQKFRFEFPQGAKADLRPRCGLTNDTKPYLLCAYPR</sequence>
<evidence type="ECO:0000313" key="10">
    <source>
        <dbReference type="Proteomes" id="UP000186922"/>
    </source>
</evidence>
<keyword evidence="3 7" id="KW-0479">Metal-binding</keyword>
<keyword evidence="10" id="KW-1185">Reference proteome</keyword>
<keyword evidence="4 8" id="KW-0560">Oxidoreductase</keyword>
<evidence type="ECO:0000256" key="5">
    <source>
        <dbReference type="ARBA" id="ARBA00023004"/>
    </source>
</evidence>
<comment type="cofactor">
    <cofactor evidence="1 7">
        <name>heme</name>
        <dbReference type="ChEBI" id="CHEBI:30413"/>
    </cofactor>
</comment>
<dbReference type="InterPro" id="IPR017972">
    <property type="entry name" value="Cyt_P450_CS"/>
</dbReference>
<dbReference type="Proteomes" id="UP000186922">
    <property type="component" value="Unassembled WGS sequence"/>
</dbReference>
<protein>
    <recommendedName>
        <fullName evidence="11">Cytochrome P450</fullName>
    </recommendedName>
</protein>
<evidence type="ECO:0000256" key="3">
    <source>
        <dbReference type="ARBA" id="ARBA00022723"/>
    </source>
</evidence>
<organism evidence="9 10">
    <name type="scientific">Ramazzottius varieornatus</name>
    <name type="common">Water bear</name>
    <name type="synonym">Tardigrade</name>
    <dbReference type="NCBI Taxonomy" id="947166"/>
    <lineage>
        <taxon>Eukaryota</taxon>
        <taxon>Metazoa</taxon>
        <taxon>Ecdysozoa</taxon>
        <taxon>Tardigrada</taxon>
        <taxon>Eutardigrada</taxon>
        <taxon>Parachela</taxon>
        <taxon>Hypsibioidea</taxon>
        <taxon>Ramazzottiidae</taxon>
        <taxon>Ramazzottius</taxon>
    </lineage>
</organism>
<keyword evidence="6 8" id="KW-0503">Monooxygenase</keyword>
<dbReference type="InterPro" id="IPR036396">
    <property type="entry name" value="Cyt_P450_sf"/>
</dbReference>
<keyword evidence="5 7" id="KW-0408">Iron</keyword>
<dbReference type="EMBL" id="BDGG01000012">
    <property type="protein sequence ID" value="GAV05621.1"/>
    <property type="molecule type" value="Genomic_DNA"/>
</dbReference>
<proteinExistence type="inferred from homology"/>
<name>A0A1D1VX24_RAMVA</name>
<evidence type="ECO:0008006" key="11">
    <source>
        <dbReference type="Google" id="ProtNLM"/>
    </source>
</evidence>